<reference evidence="1 2" key="1">
    <citation type="submission" date="2023-03" db="EMBL/GenBank/DDBJ databases">
        <title>Host association and intracellularity evolved multiple times independently in the Rickettsiales.</title>
        <authorList>
            <person name="Castelli M."/>
            <person name="Nardi T."/>
            <person name="Gammuto L."/>
            <person name="Bellinzona G."/>
            <person name="Sabaneyeva E."/>
            <person name="Potekhin A."/>
            <person name="Serra V."/>
            <person name="Petroni G."/>
            <person name="Sassera D."/>
        </authorList>
    </citation>
    <scope>NUCLEOTIDE SEQUENCE [LARGE SCALE GENOMIC DNA]</scope>
    <source>
        <strain evidence="1 2">Sr 2-6</strain>
    </source>
</reference>
<keyword evidence="2" id="KW-1185">Reference proteome</keyword>
<evidence type="ECO:0000313" key="2">
    <source>
        <dbReference type="Proteomes" id="UP001291687"/>
    </source>
</evidence>
<name>A0ABU5NEE9_9RICK</name>
<gene>
    <name evidence="1" type="ORF">Megvenef_01505</name>
</gene>
<accession>A0ABU5NEE9</accession>
<evidence type="ECO:0000313" key="1">
    <source>
        <dbReference type="EMBL" id="MEA0971525.1"/>
    </source>
</evidence>
<protein>
    <submittedName>
        <fullName evidence="1">Uncharacterized protein</fullName>
    </submittedName>
</protein>
<sequence>MVFSHLPYFFIKNSFVILLSDIKDIMKICYEKSGYELSKLDLVVLFSVVDPTNKIYSTTVNDELILRKLQITLEEYEETLEKLSKDGMILSL</sequence>
<proteinExistence type="predicted"/>
<dbReference type="EMBL" id="JARJFB010000161">
    <property type="protein sequence ID" value="MEA0971525.1"/>
    <property type="molecule type" value="Genomic_DNA"/>
</dbReference>
<comment type="caution">
    <text evidence="1">The sequence shown here is derived from an EMBL/GenBank/DDBJ whole genome shotgun (WGS) entry which is preliminary data.</text>
</comment>
<dbReference type="Proteomes" id="UP001291687">
    <property type="component" value="Unassembled WGS sequence"/>
</dbReference>
<organism evidence="1 2">
    <name type="scientific">Candidatus Megaera venefica</name>
    <dbReference type="NCBI Taxonomy" id="2055910"/>
    <lineage>
        <taxon>Bacteria</taxon>
        <taxon>Pseudomonadati</taxon>
        <taxon>Pseudomonadota</taxon>
        <taxon>Alphaproteobacteria</taxon>
        <taxon>Rickettsiales</taxon>
        <taxon>Rickettsiaceae</taxon>
        <taxon>Candidatus Megaera</taxon>
    </lineage>
</organism>